<comment type="caution">
    <text evidence="2">The sequence shown here is derived from an EMBL/GenBank/DDBJ whole genome shotgun (WGS) entry which is preliminary data.</text>
</comment>
<dbReference type="Proteomes" id="UP000037688">
    <property type="component" value="Unassembled WGS sequence"/>
</dbReference>
<keyword evidence="2" id="KW-0418">Kinase</keyword>
<reference evidence="2 3" key="1">
    <citation type="submission" date="2015-08" db="EMBL/GenBank/DDBJ databases">
        <title>Draft genome sequence of cellulolytic and xylanolytic Paenibacillus sp. A59, isolated from a decaying forest soil from Patagonia, Argentina.</title>
        <authorList>
            <person name="Ghio S."/>
            <person name="Caceres A.M."/>
            <person name="Talia P."/>
            <person name="Grasso D."/>
            <person name="Campos E."/>
        </authorList>
    </citation>
    <scope>NUCLEOTIDE SEQUENCE [LARGE SCALE GENOMIC DNA]</scope>
    <source>
        <strain evidence="2 3">A59</strain>
    </source>
</reference>
<keyword evidence="3" id="KW-1185">Reference proteome</keyword>
<evidence type="ECO:0000313" key="2">
    <source>
        <dbReference type="EMBL" id="KOY16904.1"/>
    </source>
</evidence>
<name>A0A0N0UI19_9BACL</name>
<dbReference type="PROSITE" id="PS50011">
    <property type="entry name" value="PROTEIN_KINASE_DOM"/>
    <property type="match status" value="1"/>
</dbReference>
<keyword evidence="2" id="KW-0723">Serine/threonine-protein kinase</keyword>
<proteinExistence type="predicted"/>
<keyword evidence="2" id="KW-0808">Transferase</keyword>
<sequence>MTDTVQLELDGISFVLKEPHSFEWIARLGTVFRVFDQQDSGNLSFGVMGQDGERQFVKYAGARTIHASSTGEPAEAINYLKSSVSIYEDLAHDTLIQLKDHFATEHGYACVFDWVEGECLHFHWDYPPPAKYEDPRSPYYRFKQLPVKTRIQAMEQILDFHIEVQRRGYVAVDFYDGSLIYDFDKQTMKICDIDLYRKGSFVNTMGRMWGSSRFMSPEEFELDAPIDGVTNVFNMGAMAFSLLGGELDRSYARWDAGKALYQVVVRAVNPERTQRYGSVTELSESWKKALLQDK</sequence>
<feature type="domain" description="Protein kinase" evidence="1">
    <location>
        <begin position="32"/>
        <end position="294"/>
    </location>
</feature>
<dbReference type="InterPro" id="IPR000719">
    <property type="entry name" value="Prot_kinase_dom"/>
</dbReference>
<accession>A0A0N0UI19</accession>
<dbReference type="Gene3D" id="1.10.510.10">
    <property type="entry name" value="Transferase(Phosphotransferase) domain 1"/>
    <property type="match status" value="1"/>
</dbReference>
<organism evidence="2 3">
    <name type="scientific">Paenibacillus xylanivorans</name>
    <dbReference type="NCBI Taxonomy" id="1705561"/>
    <lineage>
        <taxon>Bacteria</taxon>
        <taxon>Bacillati</taxon>
        <taxon>Bacillota</taxon>
        <taxon>Bacilli</taxon>
        <taxon>Bacillales</taxon>
        <taxon>Paenibacillaceae</taxon>
        <taxon>Paenibacillus</taxon>
    </lineage>
</organism>
<dbReference type="GO" id="GO:0004674">
    <property type="term" value="F:protein serine/threonine kinase activity"/>
    <property type="evidence" value="ECO:0007669"/>
    <property type="project" value="UniProtKB-KW"/>
</dbReference>
<dbReference type="InterPro" id="IPR011009">
    <property type="entry name" value="Kinase-like_dom_sf"/>
</dbReference>
<dbReference type="AlphaFoldDB" id="A0A0N0UI19"/>
<dbReference type="GO" id="GO:0005524">
    <property type="term" value="F:ATP binding"/>
    <property type="evidence" value="ECO:0007669"/>
    <property type="project" value="InterPro"/>
</dbReference>
<evidence type="ECO:0000313" key="3">
    <source>
        <dbReference type="Proteomes" id="UP000037688"/>
    </source>
</evidence>
<gene>
    <name evidence="2" type="ORF">AMS66_08545</name>
</gene>
<evidence type="ECO:0000259" key="1">
    <source>
        <dbReference type="PROSITE" id="PS50011"/>
    </source>
</evidence>
<dbReference type="SUPFAM" id="SSF56112">
    <property type="entry name" value="Protein kinase-like (PK-like)"/>
    <property type="match status" value="1"/>
</dbReference>
<dbReference type="RefSeq" id="WP_053780390.1">
    <property type="nucleotide sequence ID" value="NZ_LITU01000050.1"/>
</dbReference>
<dbReference type="PATRIC" id="fig|1705561.3.peg.1544"/>
<dbReference type="EMBL" id="LITU01000050">
    <property type="protein sequence ID" value="KOY16904.1"/>
    <property type="molecule type" value="Genomic_DNA"/>
</dbReference>
<dbReference type="OrthoDB" id="334783at2"/>
<protein>
    <submittedName>
        <fullName evidence="2">Serine/threonine protein kinase</fullName>
    </submittedName>
</protein>